<feature type="chain" id="PRO_5011687415" evidence="2">
    <location>
        <begin position="34"/>
        <end position="269"/>
    </location>
</feature>
<dbReference type="InterPro" id="IPR049492">
    <property type="entry name" value="BD-FAE-like_dom"/>
</dbReference>
<dbReference type="STRING" id="588602.SAMN04487991_1079"/>
<evidence type="ECO:0000313" key="5">
    <source>
        <dbReference type="Proteomes" id="UP000199630"/>
    </source>
</evidence>
<name>A0A1I3LMD5_9RHOB</name>
<dbReference type="AlphaFoldDB" id="A0A1I3LMD5"/>
<organism evidence="4 5">
    <name type="scientific">Celeribacter neptunius</name>
    <dbReference type="NCBI Taxonomy" id="588602"/>
    <lineage>
        <taxon>Bacteria</taxon>
        <taxon>Pseudomonadati</taxon>
        <taxon>Pseudomonadota</taxon>
        <taxon>Alphaproteobacteria</taxon>
        <taxon>Rhodobacterales</taxon>
        <taxon>Roseobacteraceae</taxon>
        <taxon>Celeribacter</taxon>
    </lineage>
</organism>
<feature type="signal peptide" evidence="2">
    <location>
        <begin position="1"/>
        <end position="33"/>
    </location>
</feature>
<dbReference type="InterPro" id="IPR050300">
    <property type="entry name" value="GDXG_lipolytic_enzyme"/>
</dbReference>
<sequence>MDRQNRDRLTRRRLLCSGLATATTALLPMPLLARDKPKTMSYGDEKLDIYKAGQTRGAMIYVHGGAWRMGSRKNVNAKPDWCNAMGLDFISIDYPLLPKAPVKDQINSVRQAIEWVFRNHSEPAKTLVMGHSAGAHLAAMATLIGWSPKPAGVILNDSGALDLVTLARAYQGHLPFGTRHAFKDRDDWGTLSPAYRLARNMPPTLGIWSKARGHAMAMSNFATNMRGMGGDITLFDGSAYGHAELNRELGRGKMPDLEQAITRFMRKVL</sequence>
<evidence type="ECO:0000256" key="2">
    <source>
        <dbReference type="SAM" id="SignalP"/>
    </source>
</evidence>
<dbReference type="InterPro" id="IPR029058">
    <property type="entry name" value="AB_hydrolase_fold"/>
</dbReference>
<keyword evidence="1 4" id="KW-0378">Hydrolase</keyword>
<evidence type="ECO:0000256" key="1">
    <source>
        <dbReference type="ARBA" id="ARBA00022801"/>
    </source>
</evidence>
<dbReference type="Proteomes" id="UP000199630">
    <property type="component" value="Unassembled WGS sequence"/>
</dbReference>
<dbReference type="Pfam" id="PF20434">
    <property type="entry name" value="BD-FAE"/>
    <property type="match status" value="1"/>
</dbReference>
<proteinExistence type="predicted"/>
<dbReference type="GO" id="GO:0016787">
    <property type="term" value="F:hydrolase activity"/>
    <property type="evidence" value="ECO:0007669"/>
    <property type="project" value="UniProtKB-KW"/>
</dbReference>
<dbReference type="PROSITE" id="PS51318">
    <property type="entry name" value="TAT"/>
    <property type="match status" value="1"/>
</dbReference>
<dbReference type="PANTHER" id="PTHR48081">
    <property type="entry name" value="AB HYDROLASE SUPERFAMILY PROTEIN C4A8.06C"/>
    <property type="match status" value="1"/>
</dbReference>
<reference evidence="5" key="1">
    <citation type="submission" date="2016-10" db="EMBL/GenBank/DDBJ databases">
        <authorList>
            <person name="Varghese N."/>
            <person name="Submissions S."/>
        </authorList>
    </citation>
    <scope>NUCLEOTIDE SEQUENCE [LARGE SCALE GENOMIC DNA]</scope>
    <source>
        <strain evidence="5">DSM 26471</strain>
    </source>
</reference>
<dbReference type="RefSeq" id="WP_177213028.1">
    <property type="nucleotide sequence ID" value="NZ_FORH01000001.1"/>
</dbReference>
<dbReference type="InterPro" id="IPR006311">
    <property type="entry name" value="TAT_signal"/>
</dbReference>
<evidence type="ECO:0000259" key="3">
    <source>
        <dbReference type="Pfam" id="PF20434"/>
    </source>
</evidence>
<protein>
    <submittedName>
        <fullName evidence="4">Alpha/beta hydrolase fold</fullName>
    </submittedName>
</protein>
<dbReference type="SUPFAM" id="SSF53474">
    <property type="entry name" value="alpha/beta-Hydrolases"/>
    <property type="match status" value="1"/>
</dbReference>
<dbReference type="EMBL" id="FORH01000001">
    <property type="protein sequence ID" value="SFI85710.1"/>
    <property type="molecule type" value="Genomic_DNA"/>
</dbReference>
<feature type="domain" description="BD-FAE-like" evidence="3">
    <location>
        <begin position="47"/>
        <end position="144"/>
    </location>
</feature>
<keyword evidence="5" id="KW-1185">Reference proteome</keyword>
<evidence type="ECO:0000313" key="4">
    <source>
        <dbReference type="EMBL" id="SFI85710.1"/>
    </source>
</evidence>
<keyword evidence="2" id="KW-0732">Signal</keyword>
<gene>
    <name evidence="4" type="ORF">SAMN04487991_1079</name>
</gene>
<dbReference type="Gene3D" id="3.40.50.1820">
    <property type="entry name" value="alpha/beta hydrolase"/>
    <property type="match status" value="1"/>
</dbReference>
<accession>A0A1I3LMD5</accession>